<dbReference type="RefSeq" id="WP_108517373.1">
    <property type="nucleotide sequence ID" value="NZ_CP026951.1"/>
</dbReference>
<keyword evidence="2" id="KW-1185">Reference proteome</keyword>
<dbReference type="AlphaFoldDB" id="A0A2U1T002"/>
<evidence type="ECO:0000313" key="1">
    <source>
        <dbReference type="EMBL" id="PWB97201.1"/>
    </source>
</evidence>
<organism evidence="1 2">
    <name type="scientific">Homoserinimonas hongtaonis</name>
    <dbReference type="NCBI Taxonomy" id="2079791"/>
    <lineage>
        <taxon>Bacteria</taxon>
        <taxon>Bacillati</taxon>
        <taxon>Actinomycetota</taxon>
        <taxon>Actinomycetes</taxon>
        <taxon>Micrococcales</taxon>
        <taxon>Microbacteriaceae</taxon>
        <taxon>Homoserinimonas</taxon>
    </lineage>
</organism>
<dbReference type="KEGG" id="salc:C2138_09540"/>
<comment type="caution">
    <text evidence="1">The sequence shown here is derived from an EMBL/GenBank/DDBJ whole genome shotgun (WGS) entry which is preliminary data.</text>
</comment>
<dbReference type="EMBL" id="QEEX01000001">
    <property type="protein sequence ID" value="PWB97201.1"/>
    <property type="molecule type" value="Genomic_DNA"/>
</dbReference>
<dbReference type="InterPro" id="IPR009200">
    <property type="entry name" value="DUF1269_membrane"/>
</dbReference>
<dbReference type="OrthoDB" id="3295122at2"/>
<proteinExistence type="predicted"/>
<evidence type="ECO:0000313" key="2">
    <source>
        <dbReference type="Proteomes" id="UP000244978"/>
    </source>
</evidence>
<name>A0A2U1T002_9MICO</name>
<dbReference type="Proteomes" id="UP000244978">
    <property type="component" value="Unassembled WGS sequence"/>
</dbReference>
<dbReference type="Pfam" id="PF06897">
    <property type="entry name" value="DUF1269"/>
    <property type="match status" value="1"/>
</dbReference>
<protein>
    <submittedName>
        <fullName evidence="1">DUF1269 domain-containing protein</fullName>
    </submittedName>
</protein>
<sequence>MAKADGVFIYIGTYANEADARSDYDIVKDLHSSGAVGTFDAAVLTKDDKGKVHVNKDETAMRLGGWTGAGVGAVIGLLFPPALIATALAGSAIGAATGHIARGLSRNDVKELGELIDSGQAALLIVGETTLGSALEKAELKAEKRVAKELDVSVKDVEAAVKEAAGEIA</sequence>
<gene>
    <name evidence="1" type="ORF">DF220_04655</name>
</gene>
<reference evidence="2" key="1">
    <citation type="submission" date="2018-04" db="EMBL/GenBank/DDBJ databases">
        <authorList>
            <person name="Liu S."/>
            <person name="Wang Z."/>
            <person name="Li J."/>
        </authorList>
    </citation>
    <scope>NUCLEOTIDE SEQUENCE [LARGE SCALE GENOMIC DNA]</scope>
    <source>
        <strain evidence="2">S1194</strain>
    </source>
</reference>
<accession>A0A2U1T002</accession>